<protein>
    <submittedName>
        <fullName evidence="1">Uncharacterized protein</fullName>
    </submittedName>
</protein>
<dbReference type="Proteomes" id="UP001058460">
    <property type="component" value="Segment"/>
</dbReference>
<proteinExistence type="predicted"/>
<name>A0A9E7QRZ5_9CAUD</name>
<reference evidence="1 2" key="1">
    <citation type="submission" date="2022-08" db="EMBL/GenBank/DDBJ databases">
        <authorList>
            <person name="Bombaywala R."/>
            <person name="DeGraw A.S."/>
            <person name="Deol M.S."/>
            <person name="Dollard K.E."/>
            <person name="Jebaraj J."/>
            <person name="Kayayan G.N."/>
            <person name="Miranda B.C."/>
            <person name="Momoh A.E."/>
            <person name="Morales E."/>
            <person name="Nunes A.C."/>
            <person name="Oropallo A.M."/>
            <person name="Otterstedt S.C."/>
            <person name="Pridell A.T."/>
            <person name="Roberts J.I."/>
            <person name="Ruiz G.A."/>
            <person name="Sangasani D."/>
            <person name="Smith R.D."/>
            <person name="Tarar M."/>
            <person name="Singh V."/>
            <person name="Meng B."/>
            <person name="Jayachandran P."/>
            <person name="Warner M.H."/>
            <person name="Garlena R.A."/>
            <person name="Russell D.A."/>
            <person name="Jacobs-Sera D."/>
            <person name="Hatfull G.F."/>
        </authorList>
    </citation>
    <scope>NUCLEOTIDE SEQUENCE [LARGE SCALE GENOMIC DNA]</scope>
</reference>
<dbReference type="EMBL" id="OP172876">
    <property type="protein sequence ID" value="UVT31739.1"/>
    <property type="molecule type" value="Genomic_DNA"/>
</dbReference>
<evidence type="ECO:0000313" key="1">
    <source>
        <dbReference type="EMBL" id="UVT31739.1"/>
    </source>
</evidence>
<gene>
    <name evidence="1" type="primary">46</name>
    <name evidence="1" type="ORF">SEA_PATOS_46</name>
</gene>
<evidence type="ECO:0000313" key="2">
    <source>
        <dbReference type="Proteomes" id="UP001058460"/>
    </source>
</evidence>
<sequence>MSMQWTPAEKGYFCTVDATPIDDGCGKPAVWKLYEDQMKAESYWCDDHKKDAEMKVTANHPDHGLYQASARALDEAIARYLPNSVDGLRKVVQERVGEDLDYSDVDSVGFFLVMLAEFDGEEEDNH</sequence>
<accession>A0A9E7QRZ5</accession>
<keyword evidence="2" id="KW-1185">Reference proteome</keyword>
<organism evidence="1 2">
    <name type="scientific">Gordonia phage Patos</name>
    <dbReference type="NCBI Taxonomy" id="2927262"/>
    <lineage>
        <taxon>Viruses</taxon>
        <taxon>Duplodnaviria</taxon>
        <taxon>Heunggongvirae</taxon>
        <taxon>Uroviricota</taxon>
        <taxon>Caudoviricetes</taxon>
        <taxon>Dovevirinae</taxon>
        <taxon>Lambovirus</taxon>
        <taxon>Lambovirus patos</taxon>
    </lineage>
</organism>